<dbReference type="PANTHER" id="PTHR37828:SF1">
    <property type="entry name" value="YCII-RELATED DOMAIN-CONTAINING PROTEIN"/>
    <property type="match status" value="1"/>
</dbReference>
<dbReference type="AlphaFoldDB" id="A0A5B0GNA3"/>
<accession>A0A5B0GNA3</accession>
<comment type="caution">
    <text evidence="3">The sequence shown here is derived from an EMBL/GenBank/DDBJ whole genome shotgun (WGS) entry which is preliminary data.</text>
</comment>
<dbReference type="PANTHER" id="PTHR37828">
    <property type="entry name" value="GSR2449 PROTEIN"/>
    <property type="match status" value="1"/>
</dbReference>
<dbReference type="RefSeq" id="WP_149673530.1">
    <property type="nucleotide sequence ID" value="NZ_VTUZ01000025.1"/>
</dbReference>
<proteinExistence type="inferred from homology"/>
<dbReference type="Gene3D" id="3.30.70.1060">
    <property type="entry name" value="Dimeric alpha+beta barrel"/>
    <property type="match status" value="1"/>
</dbReference>
<dbReference type="Pfam" id="PF03795">
    <property type="entry name" value="YCII"/>
    <property type="match status" value="1"/>
</dbReference>
<keyword evidence="4" id="KW-1185">Reference proteome</keyword>
<dbReference type="Proteomes" id="UP000325273">
    <property type="component" value="Unassembled WGS sequence"/>
</dbReference>
<comment type="similarity">
    <text evidence="1">Belongs to the YciI family.</text>
</comment>
<dbReference type="InterPro" id="IPR011008">
    <property type="entry name" value="Dimeric_a/b-barrel"/>
</dbReference>
<evidence type="ECO:0000259" key="2">
    <source>
        <dbReference type="Pfam" id="PF03795"/>
    </source>
</evidence>
<feature type="domain" description="YCII-related" evidence="2">
    <location>
        <begin position="18"/>
        <end position="103"/>
    </location>
</feature>
<evidence type="ECO:0000313" key="3">
    <source>
        <dbReference type="EMBL" id="KAA1004886.1"/>
    </source>
</evidence>
<evidence type="ECO:0000256" key="1">
    <source>
        <dbReference type="ARBA" id="ARBA00007689"/>
    </source>
</evidence>
<evidence type="ECO:0000313" key="4">
    <source>
        <dbReference type="Proteomes" id="UP000325273"/>
    </source>
</evidence>
<protein>
    <recommendedName>
        <fullName evidence="2">YCII-related domain-containing protein</fullName>
    </recommendedName>
</protein>
<dbReference type="SUPFAM" id="SSF54909">
    <property type="entry name" value="Dimeric alpha+beta barrel"/>
    <property type="match status" value="1"/>
</dbReference>
<gene>
    <name evidence="3" type="ORF">FVF58_30695</name>
</gene>
<organism evidence="3 4">
    <name type="scientific">Paraburkholderia panacisoli</name>
    <dbReference type="NCBI Taxonomy" id="2603818"/>
    <lineage>
        <taxon>Bacteria</taxon>
        <taxon>Pseudomonadati</taxon>
        <taxon>Pseudomonadota</taxon>
        <taxon>Betaproteobacteria</taxon>
        <taxon>Burkholderiales</taxon>
        <taxon>Burkholderiaceae</taxon>
        <taxon>Paraburkholderia</taxon>
    </lineage>
</organism>
<dbReference type="EMBL" id="VTUZ01000025">
    <property type="protein sequence ID" value="KAA1004886.1"/>
    <property type="molecule type" value="Genomic_DNA"/>
</dbReference>
<reference evidence="3 4" key="1">
    <citation type="submission" date="2019-08" db="EMBL/GenBank/DDBJ databases">
        <title>Paraburkholderia sp. DCY113.</title>
        <authorList>
            <person name="Kang J."/>
        </authorList>
    </citation>
    <scope>NUCLEOTIDE SEQUENCE [LARGE SCALE GENOMIC DNA]</scope>
    <source>
        <strain evidence="3 4">DCY113</strain>
    </source>
</reference>
<dbReference type="InterPro" id="IPR005545">
    <property type="entry name" value="YCII"/>
</dbReference>
<sequence>MVSNVRERVAGLLGLPLFAILSSDVEDPQVLGPHLNDHLDYMIGLEKRGLLFGSGPFKNSGGHLTGGGLTIVRAPTFEDARRLAEQDPFVKNGLRSFEVRSWTLSEGSLTLTINFSDQSVKVV</sequence>
<name>A0A5B0GNA3_9BURK</name>